<accession>A0ABR3YPR1</accession>
<dbReference type="InterPro" id="IPR003663">
    <property type="entry name" value="Sugar/inositol_transpt"/>
</dbReference>
<name>A0ABR3YPR1_9PEZI</name>
<dbReference type="SUPFAM" id="SSF103473">
    <property type="entry name" value="MFS general substrate transporter"/>
    <property type="match status" value="1"/>
</dbReference>
<evidence type="ECO:0000313" key="10">
    <source>
        <dbReference type="EMBL" id="KAL1890305.1"/>
    </source>
</evidence>
<evidence type="ECO:0000256" key="6">
    <source>
        <dbReference type="ARBA" id="ARBA00023136"/>
    </source>
</evidence>
<dbReference type="PANTHER" id="PTHR48022">
    <property type="entry name" value="PLASTIDIC GLUCOSE TRANSPORTER 4"/>
    <property type="match status" value="1"/>
</dbReference>
<keyword evidence="4 8" id="KW-0812">Transmembrane</keyword>
<comment type="similarity">
    <text evidence="2 7">Belongs to the major facilitator superfamily. Sugar transporter (TC 2.A.1.1) family.</text>
</comment>
<feature type="transmembrane region" description="Helical" evidence="8">
    <location>
        <begin position="15"/>
        <end position="32"/>
    </location>
</feature>
<dbReference type="PANTHER" id="PTHR48022:SF28">
    <property type="entry name" value="MAJOR FACILITATOR SUPERFAMILY (MFS) PROFILE DOMAIN-CONTAINING PROTEIN-RELATED"/>
    <property type="match status" value="1"/>
</dbReference>
<evidence type="ECO:0000256" key="2">
    <source>
        <dbReference type="ARBA" id="ARBA00010992"/>
    </source>
</evidence>
<dbReference type="InterPro" id="IPR005828">
    <property type="entry name" value="MFS_sugar_transport-like"/>
</dbReference>
<organism evidence="10 11">
    <name type="scientific">Sporothrix stenoceras</name>
    <dbReference type="NCBI Taxonomy" id="5173"/>
    <lineage>
        <taxon>Eukaryota</taxon>
        <taxon>Fungi</taxon>
        <taxon>Dikarya</taxon>
        <taxon>Ascomycota</taxon>
        <taxon>Pezizomycotina</taxon>
        <taxon>Sordariomycetes</taxon>
        <taxon>Sordariomycetidae</taxon>
        <taxon>Ophiostomatales</taxon>
        <taxon>Ophiostomataceae</taxon>
        <taxon>Sporothrix</taxon>
    </lineage>
</organism>
<evidence type="ECO:0000259" key="9">
    <source>
        <dbReference type="PROSITE" id="PS50850"/>
    </source>
</evidence>
<evidence type="ECO:0000256" key="3">
    <source>
        <dbReference type="ARBA" id="ARBA00022448"/>
    </source>
</evidence>
<evidence type="ECO:0000256" key="8">
    <source>
        <dbReference type="SAM" id="Phobius"/>
    </source>
</evidence>
<reference evidence="10 11" key="1">
    <citation type="journal article" date="2024" name="IMA Fungus">
        <title>IMA Genome - F19 : A genome assembly and annotation guide to empower mycologists, including annotated draft genome sequences of Ceratocystis pirilliformis, Diaporthe australafricana, Fusarium ophioides, Paecilomyces lecythidis, and Sporothrix stenoceras.</title>
        <authorList>
            <person name="Aylward J."/>
            <person name="Wilson A.M."/>
            <person name="Visagie C.M."/>
            <person name="Spraker J."/>
            <person name="Barnes I."/>
            <person name="Buitendag C."/>
            <person name="Ceriani C."/>
            <person name="Del Mar Angel L."/>
            <person name="du Plessis D."/>
            <person name="Fuchs T."/>
            <person name="Gasser K."/>
            <person name="Kramer D."/>
            <person name="Li W."/>
            <person name="Munsamy K."/>
            <person name="Piso A."/>
            <person name="Price J.L."/>
            <person name="Sonnekus B."/>
            <person name="Thomas C."/>
            <person name="van der Nest A."/>
            <person name="van Dijk A."/>
            <person name="van Heerden A."/>
            <person name="van Vuuren N."/>
            <person name="Yilmaz N."/>
            <person name="Duong T.A."/>
            <person name="van der Merwe N.A."/>
            <person name="Wingfield M.J."/>
            <person name="Wingfield B.D."/>
        </authorList>
    </citation>
    <scope>NUCLEOTIDE SEQUENCE [LARGE SCALE GENOMIC DNA]</scope>
    <source>
        <strain evidence="10 11">CMW 5346</strain>
    </source>
</reference>
<evidence type="ECO:0000256" key="7">
    <source>
        <dbReference type="RuleBase" id="RU003346"/>
    </source>
</evidence>
<dbReference type="EMBL" id="JAWCUI010000063">
    <property type="protein sequence ID" value="KAL1890305.1"/>
    <property type="molecule type" value="Genomic_DNA"/>
</dbReference>
<dbReference type="Gene3D" id="1.20.1250.20">
    <property type="entry name" value="MFS general substrate transporter like domains"/>
    <property type="match status" value="1"/>
</dbReference>
<feature type="transmembrane region" description="Helical" evidence="8">
    <location>
        <begin position="379"/>
        <end position="403"/>
    </location>
</feature>
<feature type="domain" description="Major facilitator superfamily (MFS) profile" evidence="9">
    <location>
        <begin position="19"/>
        <end position="469"/>
    </location>
</feature>
<gene>
    <name evidence="10" type="ORF">Sste5346_008307</name>
</gene>
<evidence type="ECO:0000256" key="1">
    <source>
        <dbReference type="ARBA" id="ARBA00004141"/>
    </source>
</evidence>
<evidence type="ECO:0000256" key="4">
    <source>
        <dbReference type="ARBA" id="ARBA00022692"/>
    </source>
</evidence>
<keyword evidence="3 7" id="KW-0813">Transport</keyword>
<feature type="transmembrane region" description="Helical" evidence="8">
    <location>
        <begin position="350"/>
        <end position="373"/>
    </location>
</feature>
<dbReference type="Pfam" id="PF00083">
    <property type="entry name" value="Sugar_tr"/>
    <property type="match status" value="1"/>
</dbReference>
<dbReference type="Proteomes" id="UP001583186">
    <property type="component" value="Unassembled WGS sequence"/>
</dbReference>
<keyword evidence="6 8" id="KW-0472">Membrane</keyword>
<keyword evidence="11" id="KW-1185">Reference proteome</keyword>
<feature type="transmembrane region" description="Helical" evidence="8">
    <location>
        <begin position="323"/>
        <end position="343"/>
    </location>
</feature>
<keyword evidence="5 8" id="KW-1133">Transmembrane helix</keyword>
<sequence>MGFLTGYSGITGKPLIRLVGLTCSVAFILFGYEQGVMGGVISGSGFTAQFPTINTTTGNGNSTLQGFVVAVYSLGCWIGSLLCALFADRIGRKRTVITGECILIVGTAIQCSAFGLPQLIVGRIITGMGNGMITSTIPVWHSELLRAKSRGRFITTELSTNVGGVAVAYWVDYGLGFTKGGLQWRLPIALQIVFALSTITLISLLPETPRWLLNHDRNEEAMEVLQRLYSEDEAQPNGAGVAERERVAIVTAIAQERLAQEQLGGKSALRMVFTNRGQRTFYRTCLGVGAQVMQQLSGINLVSYYATFIFVTSIGFSERFSSLMSGILSIFFYFATWIPVLIIDRVGRRPLLMTGSVGMAIGMFVLTGTASVGTFSTGIVATVFLFWYNFWFGVGWIPGPWLLTAEYAPLMTRTQSAAISSSTSWIFTFLVAMTTPVAINNIGSKTYIIYGMFNVVSIGVVYFFYPETKGKTLEQIDLIFSGPKVLMHATTEELEELQRQEIAAAIAENRIGVSADKAIALGHINPEDAA</sequence>
<dbReference type="NCBIfam" id="TIGR00879">
    <property type="entry name" value="SP"/>
    <property type="match status" value="1"/>
</dbReference>
<dbReference type="PROSITE" id="PS50850">
    <property type="entry name" value="MFS"/>
    <property type="match status" value="1"/>
</dbReference>
<evidence type="ECO:0000256" key="5">
    <source>
        <dbReference type="ARBA" id="ARBA00022989"/>
    </source>
</evidence>
<dbReference type="PRINTS" id="PR00171">
    <property type="entry name" value="SUGRTRNSPORT"/>
</dbReference>
<dbReference type="InterPro" id="IPR050360">
    <property type="entry name" value="MFS_Sugar_Transporters"/>
</dbReference>
<feature type="transmembrane region" description="Helical" evidence="8">
    <location>
        <begin position="448"/>
        <end position="465"/>
    </location>
</feature>
<dbReference type="InterPro" id="IPR020846">
    <property type="entry name" value="MFS_dom"/>
</dbReference>
<evidence type="ECO:0000313" key="11">
    <source>
        <dbReference type="Proteomes" id="UP001583186"/>
    </source>
</evidence>
<feature type="transmembrane region" description="Helical" evidence="8">
    <location>
        <begin position="183"/>
        <end position="205"/>
    </location>
</feature>
<comment type="caution">
    <text evidence="10">The sequence shown here is derived from an EMBL/GenBank/DDBJ whole genome shotgun (WGS) entry which is preliminary data.</text>
</comment>
<proteinExistence type="inferred from homology"/>
<protein>
    <recommendedName>
        <fullName evidence="9">Major facilitator superfamily (MFS) profile domain-containing protein</fullName>
    </recommendedName>
</protein>
<feature type="transmembrane region" description="Helical" evidence="8">
    <location>
        <begin position="424"/>
        <end position="442"/>
    </location>
</feature>
<feature type="transmembrane region" description="Helical" evidence="8">
    <location>
        <begin position="67"/>
        <end position="87"/>
    </location>
</feature>
<comment type="subcellular location">
    <subcellularLocation>
        <location evidence="1">Membrane</location>
        <topology evidence="1">Multi-pass membrane protein</topology>
    </subcellularLocation>
</comment>
<dbReference type="InterPro" id="IPR036259">
    <property type="entry name" value="MFS_trans_sf"/>
</dbReference>
<feature type="transmembrane region" description="Helical" evidence="8">
    <location>
        <begin position="299"/>
        <end position="317"/>
    </location>
</feature>